<name>A0A2R8AT36_9RHOB</name>
<keyword evidence="2" id="KW-1185">Reference proteome</keyword>
<dbReference type="OrthoDB" id="7708019at2"/>
<organism evidence="1 2">
    <name type="scientific">Aliiroseovarius pelagivivens</name>
    <dbReference type="NCBI Taxonomy" id="1639690"/>
    <lineage>
        <taxon>Bacteria</taxon>
        <taxon>Pseudomonadati</taxon>
        <taxon>Pseudomonadota</taxon>
        <taxon>Alphaproteobacteria</taxon>
        <taxon>Rhodobacterales</taxon>
        <taxon>Paracoccaceae</taxon>
        <taxon>Aliiroseovarius</taxon>
    </lineage>
</organism>
<sequence length="142" mass="15482">MHATSNVVDIQTNAAFVMRRGLSDRLQYLSAEYPQVGFGVSLVTLQGDHYMLANPKMALPANKSDGFPKGEQIAKLESGQRFQTIRVFADIPDGPIRQDLPEMKLVMDVIDLVELIDAPSALPAGQLQTETGLRNVLNGTEG</sequence>
<accession>A0A2R8AT36</accession>
<dbReference type="Proteomes" id="UP000244911">
    <property type="component" value="Unassembled WGS sequence"/>
</dbReference>
<evidence type="ECO:0000313" key="2">
    <source>
        <dbReference type="Proteomes" id="UP000244911"/>
    </source>
</evidence>
<reference evidence="1 2" key="1">
    <citation type="submission" date="2018-03" db="EMBL/GenBank/DDBJ databases">
        <authorList>
            <person name="Keele B.F."/>
        </authorList>
    </citation>
    <scope>NUCLEOTIDE SEQUENCE [LARGE SCALE GENOMIC DNA]</scope>
    <source>
        <strain evidence="1 2">CECT 8811</strain>
    </source>
</reference>
<dbReference type="AlphaFoldDB" id="A0A2R8AT36"/>
<dbReference type="RefSeq" id="WP_146184041.1">
    <property type="nucleotide sequence ID" value="NZ_OMOI01000002.1"/>
</dbReference>
<protein>
    <submittedName>
        <fullName evidence="1">Uncharacterized protein</fullName>
    </submittedName>
</protein>
<proteinExistence type="predicted"/>
<dbReference type="EMBL" id="OMOI01000002">
    <property type="protein sequence ID" value="SPF79232.1"/>
    <property type="molecule type" value="Genomic_DNA"/>
</dbReference>
<gene>
    <name evidence="1" type="ORF">ALP8811_03170</name>
</gene>
<evidence type="ECO:0000313" key="1">
    <source>
        <dbReference type="EMBL" id="SPF79232.1"/>
    </source>
</evidence>